<evidence type="ECO:0000256" key="2">
    <source>
        <dbReference type="ARBA" id="ARBA00022840"/>
    </source>
</evidence>
<evidence type="ECO:0000313" key="9">
    <source>
        <dbReference type="EMBL" id="KAK6309049.1"/>
    </source>
</evidence>
<dbReference type="GO" id="GO:0005886">
    <property type="term" value="C:plasma membrane"/>
    <property type="evidence" value="ECO:0007669"/>
    <property type="project" value="TreeGrafter"/>
</dbReference>
<dbReference type="Gene3D" id="3.40.850.10">
    <property type="entry name" value="Kinesin motor domain"/>
    <property type="match status" value="1"/>
</dbReference>
<evidence type="ECO:0000256" key="7">
    <source>
        <dbReference type="SAM" id="MobiDB-lite"/>
    </source>
</evidence>
<keyword evidence="3 6" id="KW-0518">Myosin</keyword>
<gene>
    <name evidence="9" type="ORF">J4Q44_G00205120</name>
</gene>
<keyword evidence="10" id="KW-1185">Reference proteome</keyword>
<dbReference type="PANTHER" id="PTHR13140">
    <property type="entry name" value="MYOSIN"/>
    <property type="match status" value="1"/>
</dbReference>
<evidence type="ECO:0000256" key="1">
    <source>
        <dbReference type="ARBA" id="ARBA00022741"/>
    </source>
</evidence>
<dbReference type="Proteomes" id="UP001356427">
    <property type="component" value="Unassembled WGS sequence"/>
</dbReference>
<dbReference type="PRINTS" id="PR00193">
    <property type="entry name" value="MYOSINHEAVY"/>
</dbReference>
<dbReference type="SMART" id="SM00242">
    <property type="entry name" value="MYSc"/>
    <property type="match status" value="1"/>
</dbReference>
<dbReference type="GO" id="GO:0007015">
    <property type="term" value="P:actin filament organization"/>
    <property type="evidence" value="ECO:0007669"/>
    <property type="project" value="TreeGrafter"/>
</dbReference>
<dbReference type="InterPro" id="IPR001609">
    <property type="entry name" value="Myosin_head_motor_dom-like"/>
</dbReference>
<dbReference type="GO" id="GO:0005737">
    <property type="term" value="C:cytoplasm"/>
    <property type="evidence" value="ECO:0007669"/>
    <property type="project" value="TreeGrafter"/>
</dbReference>
<comment type="caution">
    <text evidence="9">The sequence shown here is derived from an EMBL/GenBank/DDBJ whole genome shotgun (WGS) entry which is preliminary data.</text>
</comment>
<feature type="compositionally biased region" description="Polar residues" evidence="7">
    <location>
        <begin position="188"/>
        <end position="201"/>
    </location>
</feature>
<keyword evidence="5 6" id="KW-0009">Actin-binding</keyword>
<evidence type="ECO:0000256" key="6">
    <source>
        <dbReference type="PROSITE-ProRule" id="PRU00782"/>
    </source>
</evidence>
<comment type="similarity">
    <text evidence="6">Belongs to the TRAFAC class myosin-kinesin ATPase superfamily. Myosin family.</text>
</comment>
<dbReference type="PROSITE" id="PS51456">
    <property type="entry name" value="MYOSIN_MOTOR"/>
    <property type="match status" value="1"/>
</dbReference>
<comment type="caution">
    <text evidence="6">Lacks conserved residue(s) required for the propagation of feature annotation.</text>
</comment>
<feature type="region of interest" description="Disordered" evidence="7">
    <location>
        <begin position="188"/>
        <end position="221"/>
    </location>
</feature>
<dbReference type="InterPro" id="IPR027417">
    <property type="entry name" value="P-loop_NTPase"/>
</dbReference>
<evidence type="ECO:0000256" key="5">
    <source>
        <dbReference type="ARBA" id="ARBA00023203"/>
    </source>
</evidence>
<organism evidence="9 10">
    <name type="scientific">Coregonus suidteri</name>
    <dbReference type="NCBI Taxonomy" id="861788"/>
    <lineage>
        <taxon>Eukaryota</taxon>
        <taxon>Metazoa</taxon>
        <taxon>Chordata</taxon>
        <taxon>Craniata</taxon>
        <taxon>Vertebrata</taxon>
        <taxon>Euteleostomi</taxon>
        <taxon>Actinopterygii</taxon>
        <taxon>Neopterygii</taxon>
        <taxon>Teleostei</taxon>
        <taxon>Protacanthopterygii</taxon>
        <taxon>Salmoniformes</taxon>
        <taxon>Salmonidae</taxon>
        <taxon>Coregoninae</taxon>
        <taxon>Coregonus</taxon>
    </lineage>
</organism>
<dbReference type="GO" id="GO:0051015">
    <property type="term" value="F:actin filament binding"/>
    <property type="evidence" value="ECO:0007669"/>
    <property type="project" value="TreeGrafter"/>
</dbReference>
<dbReference type="SUPFAM" id="SSF52540">
    <property type="entry name" value="P-loop containing nucleoside triphosphate hydrolases"/>
    <property type="match status" value="1"/>
</dbReference>
<dbReference type="GO" id="GO:0005524">
    <property type="term" value="F:ATP binding"/>
    <property type="evidence" value="ECO:0007669"/>
    <property type="project" value="UniProtKB-UniRule"/>
</dbReference>
<feature type="domain" description="Myosin motor" evidence="8">
    <location>
        <begin position="1"/>
        <end position="221"/>
    </location>
</feature>
<protein>
    <recommendedName>
        <fullName evidence="8">Myosin motor domain-containing protein</fullName>
    </recommendedName>
</protein>
<evidence type="ECO:0000256" key="3">
    <source>
        <dbReference type="ARBA" id="ARBA00023123"/>
    </source>
</evidence>
<keyword evidence="1 6" id="KW-0547">Nucleotide-binding</keyword>
<accession>A0AAN8QKF3</accession>
<dbReference type="GO" id="GO:0000146">
    <property type="term" value="F:microfilament motor activity"/>
    <property type="evidence" value="ECO:0007669"/>
    <property type="project" value="TreeGrafter"/>
</dbReference>
<dbReference type="Pfam" id="PF00063">
    <property type="entry name" value="Myosin_head"/>
    <property type="match status" value="1"/>
</dbReference>
<dbReference type="InterPro" id="IPR036961">
    <property type="entry name" value="Kinesin_motor_dom_sf"/>
</dbReference>
<sequence>MSSRAVDWDDMVLLSKISEDAIVENLKKRFMDDFIFMPYFTDRGKLNSTKGLGESGAGKTVAAKYIMGYISKVSGGGDKVQHVKDIILQSNPLLEAFRQTPRLSRNNNSSRFGKYFEIQFSRGGEPDGGKISTFLLEKSRVVSQNENERNFHVYYQLIEGANLQQKEGPGHHDSRILLLPEPVRDIQSGRNQRQQGLSGDNGSHACDWDPRGPTRLRRCRS</sequence>
<dbReference type="PANTHER" id="PTHR13140:SF663">
    <property type="entry name" value="UNCONVENTIONAL MYOSIN-IF"/>
    <property type="match status" value="1"/>
</dbReference>
<evidence type="ECO:0000259" key="8">
    <source>
        <dbReference type="PROSITE" id="PS51456"/>
    </source>
</evidence>
<dbReference type="GO" id="GO:0006897">
    <property type="term" value="P:endocytosis"/>
    <property type="evidence" value="ECO:0007669"/>
    <property type="project" value="TreeGrafter"/>
</dbReference>
<proteinExistence type="inferred from homology"/>
<evidence type="ECO:0000256" key="4">
    <source>
        <dbReference type="ARBA" id="ARBA00023175"/>
    </source>
</evidence>
<dbReference type="GO" id="GO:0005902">
    <property type="term" value="C:microvillus"/>
    <property type="evidence" value="ECO:0007669"/>
    <property type="project" value="TreeGrafter"/>
</dbReference>
<name>A0AAN8QKF3_9TELE</name>
<reference evidence="9 10" key="1">
    <citation type="submission" date="2021-04" db="EMBL/GenBank/DDBJ databases">
        <authorList>
            <person name="De Guttry C."/>
            <person name="Zahm M."/>
            <person name="Klopp C."/>
            <person name="Cabau C."/>
            <person name="Louis A."/>
            <person name="Berthelot C."/>
            <person name="Parey E."/>
            <person name="Roest Crollius H."/>
            <person name="Montfort J."/>
            <person name="Robinson-Rechavi M."/>
            <person name="Bucao C."/>
            <person name="Bouchez O."/>
            <person name="Gislard M."/>
            <person name="Lluch J."/>
            <person name="Milhes M."/>
            <person name="Lampietro C."/>
            <person name="Lopez Roques C."/>
            <person name="Donnadieu C."/>
            <person name="Braasch I."/>
            <person name="Desvignes T."/>
            <person name="Postlethwait J."/>
            <person name="Bobe J."/>
            <person name="Wedekind C."/>
            <person name="Guiguen Y."/>
        </authorList>
    </citation>
    <scope>NUCLEOTIDE SEQUENCE [LARGE SCALE GENOMIC DNA]</scope>
    <source>
        <strain evidence="9">Cs_M1</strain>
        <tissue evidence="9">Blood</tissue>
    </source>
</reference>
<keyword evidence="2 6" id="KW-0067">ATP-binding</keyword>
<dbReference type="Gene3D" id="1.10.10.820">
    <property type="match status" value="1"/>
</dbReference>
<dbReference type="GO" id="GO:0016459">
    <property type="term" value="C:myosin complex"/>
    <property type="evidence" value="ECO:0007669"/>
    <property type="project" value="UniProtKB-KW"/>
</dbReference>
<dbReference type="AlphaFoldDB" id="A0AAN8QKF3"/>
<dbReference type="EMBL" id="JAGTTL010000018">
    <property type="protein sequence ID" value="KAK6309049.1"/>
    <property type="molecule type" value="Genomic_DNA"/>
</dbReference>
<keyword evidence="4 6" id="KW-0505">Motor protein</keyword>
<feature type="binding site" evidence="6">
    <location>
        <begin position="53"/>
        <end position="60"/>
    </location>
    <ligand>
        <name>ATP</name>
        <dbReference type="ChEBI" id="CHEBI:30616"/>
    </ligand>
</feature>
<evidence type="ECO:0000313" key="10">
    <source>
        <dbReference type="Proteomes" id="UP001356427"/>
    </source>
</evidence>